<dbReference type="Gene3D" id="3.40.190.10">
    <property type="entry name" value="Periplasmic binding protein-like II"/>
    <property type="match status" value="2"/>
</dbReference>
<dbReference type="EMBL" id="VCMV01000015">
    <property type="protein sequence ID" value="KAB0266806.1"/>
    <property type="molecule type" value="Genomic_DNA"/>
</dbReference>
<protein>
    <submittedName>
        <fullName evidence="3">Nitrate ABC transporter substrate-binding protein</fullName>
    </submittedName>
</protein>
<comment type="caution">
    <text evidence="3">The sequence shown here is derived from an EMBL/GenBank/DDBJ whole genome shotgun (WGS) entry which is preliminary data.</text>
</comment>
<dbReference type="OrthoDB" id="8689594at2"/>
<accession>A0A5N3PAL9</accession>
<dbReference type="RefSeq" id="WP_150944674.1">
    <property type="nucleotide sequence ID" value="NZ_VCMV01000015.1"/>
</dbReference>
<dbReference type="AlphaFoldDB" id="A0A5N3PAL9"/>
<sequence>MNFWSFLKMIDVDLRLSVRPYDHLTPLFLGNVPTPGVKLHLNQATDLMETRTRLLQGAPEGFDAAEVSFNRYAAGKANGDTSLVGIPAFILRNFRHRCWYVRHDSPLESLKDLKGKRVGTDSWNDTGTMWSRAAMRDAGVQISDVKWTLGKLAPHVSQKPATPETDSEPAGGAERLPEGEYLLEALEAGRIDAITTAATPEGIYQQGGKVRRLLRNYRAVEAEYKRRNGFRPGLHIIAVRRDFAEQHPDSVLTLYKALRDTWPIWWAKLKRFGDATPWAAEEVETMIRDFADEMPPYGMESPAHQKMVASMCKEQFEQQLVPKLCQLEDLFGAFDALHRSAKAAA</sequence>
<reference evidence="3 4" key="1">
    <citation type="journal article" date="2019" name="Microorganisms">
        <title>Genome Insights into the Novel Species Microvirga brassicacearum, a Rapeseed Endophyte with Biotechnological Potential.</title>
        <authorList>
            <person name="Jimenez-Gomez A."/>
            <person name="Saati-Santamaria Z."/>
            <person name="Igual J.M."/>
            <person name="Rivas R."/>
            <person name="Mateos P.F."/>
            <person name="Garcia-Fraile P."/>
        </authorList>
    </citation>
    <scope>NUCLEOTIDE SEQUENCE [LARGE SCALE GENOMIC DNA]</scope>
    <source>
        <strain evidence="3 4">CDVBN77</strain>
    </source>
</reference>
<organism evidence="3 4">
    <name type="scientific">Microvirga brassicacearum</name>
    <dbReference type="NCBI Taxonomy" id="2580413"/>
    <lineage>
        <taxon>Bacteria</taxon>
        <taxon>Pseudomonadati</taxon>
        <taxon>Pseudomonadota</taxon>
        <taxon>Alphaproteobacteria</taxon>
        <taxon>Hyphomicrobiales</taxon>
        <taxon>Methylobacteriaceae</taxon>
        <taxon>Microvirga</taxon>
    </lineage>
</organism>
<dbReference type="Proteomes" id="UP000325684">
    <property type="component" value="Unassembled WGS sequence"/>
</dbReference>
<evidence type="ECO:0000313" key="3">
    <source>
        <dbReference type="EMBL" id="KAB0266806.1"/>
    </source>
</evidence>
<dbReference type="SUPFAM" id="SSF53850">
    <property type="entry name" value="Periplasmic binding protein-like II"/>
    <property type="match status" value="1"/>
</dbReference>
<evidence type="ECO:0000313" key="4">
    <source>
        <dbReference type="Proteomes" id="UP000325684"/>
    </source>
</evidence>
<name>A0A5N3PAL9_9HYPH</name>
<dbReference type="Pfam" id="PF09084">
    <property type="entry name" value="NMT1"/>
    <property type="match status" value="1"/>
</dbReference>
<feature type="region of interest" description="Disordered" evidence="1">
    <location>
        <begin position="154"/>
        <end position="174"/>
    </location>
</feature>
<feature type="domain" description="SsuA/THI5-like" evidence="2">
    <location>
        <begin position="86"/>
        <end position="146"/>
    </location>
</feature>
<evidence type="ECO:0000256" key="1">
    <source>
        <dbReference type="SAM" id="MobiDB-lite"/>
    </source>
</evidence>
<proteinExistence type="predicted"/>
<keyword evidence="4" id="KW-1185">Reference proteome</keyword>
<gene>
    <name evidence="3" type="ORF">FEZ63_11970</name>
</gene>
<dbReference type="PANTHER" id="PTHR30024">
    <property type="entry name" value="ALIPHATIC SULFONATES-BINDING PROTEIN-RELATED"/>
    <property type="match status" value="1"/>
</dbReference>
<evidence type="ECO:0000259" key="2">
    <source>
        <dbReference type="Pfam" id="PF09084"/>
    </source>
</evidence>
<dbReference type="InterPro" id="IPR015168">
    <property type="entry name" value="SsuA/THI5"/>
</dbReference>